<sequence>MSHQRDFGLHRIGMDRPSSNPLYIGQHHQSSSIGLHRTYNRIGLRLQPSINMSGKECIGRLRLSSSIGLRRPSCIHWSSEWESGLRRPSVSNMSGESGLGRPLVSTLSRRVMSVGTFRSASRCTIHLGRGQWRLPKELLSNPNIVNAIKEEATRILDAMCVDENQNFGAMWYGWLKRMKKRLQTCHRHHLQHWKDTLHQLKLAWLAARQNAADDEDAAGRIAATRDAYDTTKSEYEQLLKDQQFDFHANVNERGTSHFFRRPRDYKVPICTATIDGVAVTDKAAVQAAFTDHW</sequence>
<protein>
    <submittedName>
        <fullName evidence="1">Uncharacterized protein</fullName>
    </submittedName>
</protein>
<feature type="non-terminal residue" evidence="1">
    <location>
        <position position="293"/>
    </location>
</feature>
<dbReference type="EMBL" id="QUTF01014468">
    <property type="protein sequence ID" value="RHZ12900.1"/>
    <property type="molecule type" value="Genomic_DNA"/>
</dbReference>
<organism evidence="1 2">
    <name type="scientific">Aphanomyces astaci</name>
    <name type="common">Crayfish plague agent</name>
    <dbReference type="NCBI Taxonomy" id="112090"/>
    <lineage>
        <taxon>Eukaryota</taxon>
        <taxon>Sar</taxon>
        <taxon>Stramenopiles</taxon>
        <taxon>Oomycota</taxon>
        <taxon>Saprolegniomycetes</taxon>
        <taxon>Saprolegniales</taxon>
        <taxon>Verrucalvaceae</taxon>
        <taxon>Aphanomyces</taxon>
    </lineage>
</organism>
<name>A0A418EGD5_APHAT</name>
<dbReference type="AlphaFoldDB" id="A0A418EGD5"/>
<reference evidence="1 2" key="1">
    <citation type="submission" date="2018-08" db="EMBL/GenBank/DDBJ databases">
        <title>Aphanomyces genome sequencing and annotation.</title>
        <authorList>
            <person name="Minardi D."/>
            <person name="Oidtmann B."/>
            <person name="Van Der Giezen M."/>
            <person name="Studholme D.J."/>
        </authorList>
    </citation>
    <scope>NUCLEOTIDE SEQUENCE [LARGE SCALE GENOMIC DNA]</scope>
    <source>
        <strain evidence="1 2">FDL457</strain>
    </source>
</reference>
<evidence type="ECO:0000313" key="2">
    <source>
        <dbReference type="Proteomes" id="UP000286510"/>
    </source>
</evidence>
<evidence type="ECO:0000313" key="1">
    <source>
        <dbReference type="EMBL" id="RHZ12900.1"/>
    </source>
</evidence>
<gene>
    <name evidence="1" type="ORF">DYB26_012909</name>
</gene>
<accession>A0A418EGD5</accession>
<comment type="caution">
    <text evidence="1">The sequence shown here is derived from an EMBL/GenBank/DDBJ whole genome shotgun (WGS) entry which is preliminary data.</text>
</comment>
<proteinExistence type="predicted"/>
<dbReference type="Proteomes" id="UP000286510">
    <property type="component" value="Unassembled WGS sequence"/>
</dbReference>